<gene>
    <name evidence="2" type="ORF">ABH15_04315</name>
</gene>
<dbReference type="InterPro" id="IPR029062">
    <property type="entry name" value="Class_I_gatase-like"/>
</dbReference>
<dbReference type="InterPro" id="IPR050325">
    <property type="entry name" value="Prot/Nucl_acid_deglycase"/>
</dbReference>
<name>A0A498H5Z9_9EURY</name>
<evidence type="ECO:0000313" key="3">
    <source>
        <dbReference type="Proteomes" id="UP000290932"/>
    </source>
</evidence>
<feature type="domain" description="DJ-1/PfpI" evidence="1">
    <location>
        <begin position="2"/>
        <end position="167"/>
    </location>
</feature>
<dbReference type="RefSeq" id="WP_128693121.1">
    <property type="nucleotide sequence ID" value="NZ_LHQS01000001.1"/>
</dbReference>
<organism evidence="2 3">
    <name type="scientific">Methanoculleus taiwanensis</name>
    <dbReference type="NCBI Taxonomy" id="1550565"/>
    <lineage>
        <taxon>Archaea</taxon>
        <taxon>Methanobacteriati</taxon>
        <taxon>Methanobacteriota</taxon>
        <taxon>Stenosarchaea group</taxon>
        <taxon>Methanomicrobia</taxon>
        <taxon>Methanomicrobiales</taxon>
        <taxon>Methanomicrobiaceae</taxon>
        <taxon>Methanoculleus</taxon>
    </lineage>
</organism>
<dbReference type="PANTHER" id="PTHR48094:SF12">
    <property type="entry name" value="PARKINSON DISEASE PROTEIN 7 HOMOLOG"/>
    <property type="match status" value="1"/>
</dbReference>
<dbReference type="Proteomes" id="UP000290932">
    <property type="component" value="Unassembled WGS sequence"/>
</dbReference>
<dbReference type="SUPFAM" id="SSF52317">
    <property type="entry name" value="Class I glutamine amidotransferase-like"/>
    <property type="match status" value="1"/>
</dbReference>
<accession>A0A498H5Z9</accession>
<dbReference type="GO" id="GO:0005737">
    <property type="term" value="C:cytoplasm"/>
    <property type="evidence" value="ECO:0007669"/>
    <property type="project" value="TreeGrafter"/>
</dbReference>
<evidence type="ECO:0000313" key="2">
    <source>
        <dbReference type="EMBL" id="RXE57328.1"/>
    </source>
</evidence>
<dbReference type="AlphaFoldDB" id="A0A498H5Z9"/>
<reference evidence="2 3" key="1">
    <citation type="journal article" date="2015" name="Int. J. Syst. Evol. Microbiol.">
        <title>Methanoculleus taiwanensis sp. nov., a methanogen isolated from deep marine sediment at the deformation front area near Taiwan.</title>
        <authorList>
            <person name="Weng C.Y."/>
            <person name="Chen S.C."/>
            <person name="Lai M.C."/>
            <person name="Wu S.Y."/>
            <person name="Lin S."/>
            <person name="Yang T.F."/>
            <person name="Chen P.C."/>
        </authorList>
    </citation>
    <scope>NUCLEOTIDE SEQUENCE [LARGE SCALE GENOMIC DNA]</scope>
    <source>
        <strain evidence="2 3">CYW4</strain>
    </source>
</reference>
<dbReference type="CDD" id="cd03135">
    <property type="entry name" value="GATase1_DJ-1"/>
    <property type="match status" value="1"/>
</dbReference>
<evidence type="ECO:0000259" key="1">
    <source>
        <dbReference type="Pfam" id="PF01965"/>
    </source>
</evidence>
<dbReference type="OrthoDB" id="82036at2157"/>
<sequence length="171" mass="18014">MKLLLVVAPERYRDEELEEPVRVFEESGVDYDIASTASGTCTGMLGGTAEATLTIDCVDPDAYAGIVVVGGIGSPEYLWDNDRLISLVQEFSAQGKVVAAICLSPVVLARAGLLAGRRATVYRSVESVREMEKGGANLLDIPVAADMQYVTANGPAAAAEFADVILSKLAC</sequence>
<comment type="caution">
    <text evidence="2">The sequence shown here is derived from an EMBL/GenBank/DDBJ whole genome shotgun (WGS) entry which is preliminary data.</text>
</comment>
<proteinExistence type="predicted"/>
<dbReference type="Gene3D" id="3.40.50.880">
    <property type="match status" value="1"/>
</dbReference>
<dbReference type="Pfam" id="PF01965">
    <property type="entry name" value="DJ-1_PfpI"/>
    <property type="match status" value="1"/>
</dbReference>
<dbReference type="EMBL" id="LHQS01000001">
    <property type="protein sequence ID" value="RXE57328.1"/>
    <property type="molecule type" value="Genomic_DNA"/>
</dbReference>
<protein>
    <recommendedName>
        <fullName evidence="1">DJ-1/PfpI domain-containing protein</fullName>
    </recommendedName>
</protein>
<dbReference type="InterPro" id="IPR002818">
    <property type="entry name" value="DJ-1/PfpI"/>
</dbReference>
<keyword evidence="3" id="KW-1185">Reference proteome</keyword>
<dbReference type="PANTHER" id="PTHR48094">
    <property type="entry name" value="PROTEIN/NUCLEIC ACID DEGLYCASE DJ-1-RELATED"/>
    <property type="match status" value="1"/>
</dbReference>